<feature type="region of interest" description="Disordered" evidence="1">
    <location>
        <begin position="26"/>
        <end position="67"/>
    </location>
</feature>
<evidence type="ECO:0000313" key="4">
    <source>
        <dbReference type="EMBL" id="PZD93625.1"/>
    </source>
</evidence>
<keyword evidence="2" id="KW-1133">Transmembrane helix</keyword>
<feature type="transmembrane region" description="Helical" evidence="2">
    <location>
        <begin position="80"/>
        <end position="100"/>
    </location>
</feature>
<name>A0A2W1LF07_9BACL</name>
<dbReference type="RefSeq" id="WP_111149294.1">
    <property type="nucleotide sequence ID" value="NZ_QKRB01000057.1"/>
</dbReference>
<evidence type="ECO:0008006" key="6">
    <source>
        <dbReference type="Google" id="ProtNLM"/>
    </source>
</evidence>
<feature type="transmembrane region" description="Helical" evidence="2">
    <location>
        <begin position="107"/>
        <end position="128"/>
    </location>
</feature>
<feature type="compositionally biased region" description="Low complexity" evidence="1">
    <location>
        <begin position="51"/>
        <end position="61"/>
    </location>
</feature>
<keyword evidence="5" id="KW-1185">Reference proteome</keyword>
<evidence type="ECO:0000256" key="3">
    <source>
        <dbReference type="SAM" id="SignalP"/>
    </source>
</evidence>
<dbReference type="AlphaFoldDB" id="A0A2W1LF07"/>
<gene>
    <name evidence="4" type="ORF">DNH61_23710</name>
</gene>
<dbReference type="EMBL" id="QKRB01000057">
    <property type="protein sequence ID" value="PZD93625.1"/>
    <property type="molecule type" value="Genomic_DNA"/>
</dbReference>
<dbReference type="OrthoDB" id="2666619at2"/>
<evidence type="ECO:0000256" key="2">
    <source>
        <dbReference type="SAM" id="Phobius"/>
    </source>
</evidence>
<feature type="signal peptide" evidence="3">
    <location>
        <begin position="1"/>
        <end position="18"/>
    </location>
</feature>
<protein>
    <recommendedName>
        <fullName evidence="6">Preprotein translocase subunit Tim44</fullName>
    </recommendedName>
</protein>
<dbReference type="PANTHER" id="PTHR41542:SF1">
    <property type="entry name" value="BLL5807 PROTEIN"/>
    <property type="match status" value="1"/>
</dbReference>
<evidence type="ECO:0000313" key="5">
    <source>
        <dbReference type="Proteomes" id="UP000249522"/>
    </source>
</evidence>
<organism evidence="4 5">
    <name type="scientific">Paenibacillus sambharensis</name>
    <dbReference type="NCBI Taxonomy" id="1803190"/>
    <lineage>
        <taxon>Bacteria</taxon>
        <taxon>Bacillati</taxon>
        <taxon>Bacillota</taxon>
        <taxon>Bacilli</taxon>
        <taxon>Bacillales</taxon>
        <taxon>Paenibacillaceae</taxon>
        <taxon>Paenibacillus</taxon>
    </lineage>
</organism>
<keyword evidence="2" id="KW-0812">Transmembrane</keyword>
<accession>A0A2W1LF07</accession>
<dbReference type="Proteomes" id="UP000249522">
    <property type="component" value="Unassembled WGS sequence"/>
</dbReference>
<sequence length="143" mass="15128">MKKIILLMMALTVFVAFSAVDTADAKRGGFKSPKKSYTQTPSKPADNVRPADPGAKTPGAGATAGAGAAGQRGFFSGGGLFKGMMIGGLAGLMFGSMFAGMGFMGDFLGLLVNVLALYVLFVAIRAVIRHFRNRRDENDRRPY</sequence>
<comment type="caution">
    <text evidence="4">The sequence shown here is derived from an EMBL/GenBank/DDBJ whole genome shotgun (WGS) entry which is preliminary data.</text>
</comment>
<feature type="chain" id="PRO_5038795901" description="Preprotein translocase subunit Tim44" evidence="3">
    <location>
        <begin position="19"/>
        <end position="143"/>
    </location>
</feature>
<evidence type="ECO:0000256" key="1">
    <source>
        <dbReference type="SAM" id="MobiDB-lite"/>
    </source>
</evidence>
<reference evidence="4 5" key="1">
    <citation type="submission" date="2018-06" db="EMBL/GenBank/DDBJ databases">
        <title>Paenibacillus imtechensis sp. nov.</title>
        <authorList>
            <person name="Pinnaka A.K."/>
            <person name="Singh H."/>
            <person name="Kaur M."/>
        </authorList>
    </citation>
    <scope>NUCLEOTIDE SEQUENCE [LARGE SCALE GENOMIC DNA]</scope>
    <source>
        <strain evidence="4 5">SMB1</strain>
    </source>
</reference>
<keyword evidence="3" id="KW-0732">Signal</keyword>
<keyword evidence="2" id="KW-0472">Membrane</keyword>
<dbReference type="PANTHER" id="PTHR41542">
    <property type="entry name" value="BLL5807 PROTEIN"/>
    <property type="match status" value="1"/>
</dbReference>
<proteinExistence type="predicted"/>